<proteinExistence type="predicted"/>
<dbReference type="Proteomes" id="UP001454036">
    <property type="component" value="Unassembled WGS sequence"/>
</dbReference>
<gene>
    <name evidence="1" type="ORF">LIER_09785</name>
</gene>
<organism evidence="1 2">
    <name type="scientific">Lithospermum erythrorhizon</name>
    <name type="common">Purple gromwell</name>
    <name type="synonym">Lithospermum officinale var. erythrorhizon</name>
    <dbReference type="NCBI Taxonomy" id="34254"/>
    <lineage>
        <taxon>Eukaryota</taxon>
        <taxon>Viridiplantae</taxon>
        <taxon>Streptophyta</taxon>
        <taxon>Embryophyta</taxon>
        <taxon>Tracheophyta</taxon>
        <taxon>Spermatophyta</taxon>
        <taxon>Magnoliopsida</taxon>
        <taxon>eudicotyledons</taxon>
        <taxon>Gunneridae</taxon>
        <taxon>Pentapetalae</taxon>
        <taxon>asterids</taxon>
        <taxon>lamiids</taxon>
        <taxon>Boraginales</taxon>
        <taxon>Boraginaceae</taxon>
        <taxon>Boraginoideae</taxon>
        <taxon>Lithospermeae</taxon>
        <taxon>Lithospermum</taxon>
    </lineage>
</organism>
<evidence type="ECO:0000313" key="2">
    <source>
        <dbReference type="Proteomes" id="UP001454036"/>
    </source>
</evidence>
<protein>
    <submittedName>
        <fullName evidence="1">Uncharacterized protein</fullName>
    </submittedName>
</protein>
<accession>A0AAV3PL94</accession>
<reference evidence="1 2" key="1">
    <citation type="submission" date="2024-01" db="EMBL/GenBank/DDBJ databases">
        <title>The complete chloroplast genome sequence of Lithospermum erythrorhizon: insights into the phylogenetic relationship among Boraginaceae species and the maternal lineages of purple gromwells.</title>
        <authorList>
            <person name="Okada T."/>
            <person name="Watanabe K."/>
        </authorList>
    </citation>
    <scope>NUCLEOTIDE SEQUENCE [LARGE SCALE GENOMIC DNA]</scope>
</reference>
<dbReference type="EMBL" id="BAABME010001690">
    <property type="protein sequence ID" value="GAA0150963.1"/>
    <property type="molecule type" value="Genomic_DNA"/>
</dbReference>
<dbReference type="PANTHER" id="PTHR47592:SF27">
    <property type="entry name" value="OS08G0421700 PROTEIN"/>
    <property type="match status" value="1"/>
</dbReference>
<sequence length="163" mass="19212">MKWLLTSLNIFYILFDHLPPIQPLDTIQVKRKRRIGDLQRRKEKRMRHYADDTFSTLSLKNSMTKKLYDIYSLLDSVMNRGNERPRHRNVTSMVSNNNEQEDYVVMVTEVNMTTAESQSSWWLDFVVTIHVCNNKEMFKTLKEIDAQEVVIMRNNAGAKVLGK</sequence>
<name>A0AAV3PL94_LITER</name>
<dbReference type="AlphaFoldDB" id="A0AAV3PL94"/>
<evidence type="ECO:0000313" key="1">
    <source>
        <dbReference type="EMBL" id="GAA0150963.1"/>
    </source>
</evidence>
<keyword evidence="2" id="KW-1185">Reference proteome</keyword>
<comment type="caution">
    <text evidence="1">The sequence shown here is derived from an EMBL/GenBank/DDBJ whole genome shotgun (WGS) entry which is preliminary data.</text>
</comment>
<dbReference type="PANTHER" id="PTHR47592">
    <property type="entry name" value="PBF68 PROTEIN"/>
    <property type="match status" value="1"/>
</dbReference>